<keyword evidence="2" id="KW-0012">Acyltransferase</keyword>
<name>A0A5Q2RJL5_9ACTN</name>
<dbReference type="GO" id="GO:0016747">
    <property type="term" value="F:acyltransferase activity, transferring groups other than amino-acyl groups"/>
    <property type="evidence" value="ECO:0007669"/>
    <property type="project" value="InterPro"/>
</dbReference>
<dbReference type="Proteomes" id="UP000334019">
    <property type="component" value="Chromosome"/>
</dbReference>
<reference evidence="4 5" key="1">
    <citation type="submission" date="2019-11" db="EMBL/GenBank/DDBJ databases">
        <authorList>
            <person name="He Y."/>
        </authorList>
    </citation>
    <scope>NUCLEOTIDE SEQUENCE [LARGE SCALE GENOMIC DNA]</scope>
    <source>
        <strain evidence="4 5">SCSIO 58843</strain>
    </source>
</reference>
<dbReference type="InterPro" id="IPR000182">
    <property type="entry name" value="GNAT_dom"/>
</dbReference>
<dbReference type="Gene3D" id="3.40.630.30">
    <property type="match status" value="1"/>
</dbReference>
<feature type="domain" description="N-acetyltransferase" evidence="3">
    <location>
        <begin position="1"/>
        <end position="161"/>
    </location>
</feature>
<sequence>MEIRPVRPEEHTELADLTVAAYRHSGYDEDGYEEELRDVAGRASGAEVLVLVDDDGRIVGGVTFVPDHASPYAEFDAEHACGIRMLAVHPDAQGQGVGEALATECIGRARRLGRHEVILHSARTMRAAQHIYERLGFERDPNLDWWPNPTVELLGFRLHLS</sequence>
<dbReference type="PANTHER" id="PTHR43877">
    <property type="entry name" value="AMINOALKYLPHOSPHONATE N-ACETYLTRANSFERASE-RELATED-RELATED"/>
    <property type="match status" value="1"/>
</dbReference>
<dbReference type="InterPro" id="IPR016181">
    <property type="entry name" value="Acyl_CoA_acyltransferase"/>
</dbReference>
<dbReference type="AlphaFoldDB" id="A0A5Q2RJL5"/>
<evidence type="ECO:0000256" key="1">
    <source>
        <dbReference type="ARBA" id="ARBA00022679"/>
    </source>
</evidence>
<dbReference type="SUPFAM" id="SSF55729">
    <property type="entry name" value="Acyl-CoA N-acyltransferases (Nat)"/>
    <property type="match status" value="1"/>
</dbReference>
<keyword evidence="1 4" id="KW-0808">Transferase</keyword>
<dbReference type="RefSeq" id="WP_153759200.1">
    <property type="nucleotide sequence ID" value="NZ_CP045851.1"/>
</dbReference>
<keyword evidence="5" id="KW-1185">Reference proteome</keyword>
<dbReference type="PROSITE" id="PS51186">
    <property type="entry name" value="GNAT"/>
    <property type="match status" value="1"/>
</dbReference>
<dbReference type="Pfam" id="PF00583">
    <property type="entry name" value="Acetyltransf_1"/>
    <property type="match status" value="1"/>
</dbReference>
<dbReference type="CDD" id="cd04301">
    <property type="entry name" value="NAT_SF"/>
    <property type="match status" value="1"/>
</dbReference>
<gene>
    <name evidence="4" type="ORF">GH723_08235</name>
</gene>
<protein>
    <submittedName>
        <fullName evidence="4">GNAT family N-acetyltransferase</fullName>
    </submittedName>
</protein>
<evidence type="ECO:0000313" key="4">
    <source>
        <dbReference type="EMBL" id="QGG95092.1"/>
    </source>
</evidence>
<evidence type="ECO:0000313" key="5">
    <source>
        <dbReference type="Proteomes" id="UP000334019"/>
    </source>
</evidence>
<dbReference type="EMBL" id="CP045851">
    <property type="protein sequence ID" value="QGG95092.1"/>
    <property type="molecule type" value="Genomic_DNA"/>
</dbReference>
<organism evidence="4 5">
    <name type="scientific">Actinomarinicola tropica</name>
    <dbReference type="NCBI Taxonomy" id="2789776"/>
    <lineage>
        <taxon>Bacteria</taxon>
        <taxon>Bacillati</taxon>
        <taxon>Actinomycetota</taxon>
        <taxon>Acidimicrobiia</taxon>
        <taxon>Acidimicrobiales</taxon>
        <taxon>Iamiaceae</taxon>
        <taxon>Actinomarinicola</taxon>
    </lineage>
</organism>
<dbReference type="KEGG" id="atq:GH723_08235"/>
<dbReference type="InterPro" id="IPR050832">
    <property type="entry name" value="Bact_Acetyltransf"/>
</dbReference>
<evidence type="ECO:0000259" key="3">
    <source>
        <dbReference type="PROSITE" id="PS51186"/>
    </source>
</evidence>
<evidence type="ECO:0000256" key="2">
    <source>
        <dbReference type="ARBA" id="ARBA00023315"/>
    </source>
</evidence>
<proteinExistence type="predicted"/>
<accession>A0A5Q2RJL5</accession>